<feature type="region of interest" description="Disordered" evidence="1">
    <location>
        <begin position="1"/>
        <end position="26"/>
    </location>
</feature>
<dbReference type="EnsemblPlants" id="TuG1812G0700000205.01.T01">
    <property type="protein sequence ID" value="TuG1812G0700000205.01.T01"/>
    <property type="gene ID" value="TuG1812G0700000205.01"/>
</dbReference>
<dbReference type="Gramene" id="TuG1812G0700000205.01.T02">
    <property type="protein sequence ID" value="TuG1812G0700000205.01.T02"/>
    <property type="gene ID" value="TuG1812G0700000205.01"/>
</dbReference>
<evidence type="ECO:0000313" key="3">
    <source>
        <dbReference type="Proteomes" id="UP000015106"/>
    </source>
</evidence>
<reference evidence="2" key="3">
    <citation type="submission" date="2022-06" db="UniProtKB">
        <authorList>
            <consortium name="EnsemblPlants"/>
        </authorList>
    </citation>
    <scope>IDENTIFICATION</scope>
</reference>
<dbReference type="AlphaFoldDB" id="A0A8R7V144"/>
<reference evidence="2" key="2">
    <citation type="submission" date="2018-03" db="EMBL/GenBank/DDBJ databases">
        <title>The Triticum urartu genome reveals the dynamic nature of wheat genome evolution.</title>
        <authorList>
            <person name="Ling H."/>
            <person name="Ma B."/>
            <person name="Shi X."/>
            <person name="Liu H."/>
            <person name="Dong L."/>
            <person name="Sun H."/>
            <person name="Cao Y."/>
            <person name="Gao Q."/>
            <person name="Zheng S."/>
            <person name="Li Y."/>
            <person name="Yu Y."/>
            <person name="Du H."/>
            <person name="Qi M."/>
            <person name="Li Y."/>
            <person name="Yu H."/>
            <person name="Cui Y."/>
            <person name="Wang N."/>
            <person name="Chen C."/>
            <person name="Wu H."/>
            <person name="Zhao Y."/>
            <person name="Zhang J."/>
            <person name="Li Y."/>
            <person name="Zhou W."/>
            <person name="Zhang B."/>
            <person name="Hu W."/>
            <person name="Eijk M."/>
            <person name="Tang J."/>
            <person name="Witsenboer H."/>
            <person name="Zhao S."/>
            <person name="Li Z."/>
            <person name="Zhang A."/>
            <person name="Wang D."/>
            <person name="Liang C."/>
        </authorList>
    </citation>
    <scope>NUCLEOTIDE SEQUENCE [LARGE SCALE GENOMIC DNA]</scope>
    <source>
        <strain evidence="2">cv. G1812</strain>
    </source>
</reference>
<evidence type="ECO:0000313" key="2">
    <source>
        <dbReference type="EnsemblPlants" id="TuG1812G0700000205.01.T01"/>
    </source>
</evidence>
<evidence type="ECO:0000256" key="1">
    <source>
        <dbReference type="SAM" id="MobiDB-lite"/>
    </source>
</evidence>
<accession>A0A8R7V144</accession>
<dbReference type="EnsemblPlants" id="TuG1812G0700000205.01.T02">
    <property type="protein sequence ID" value="TuG1812G0700000205.01.T02"/>
    <property type="gene ID" value="TuG1812G0700000205.01"/>
</dbReference>
<sequence length="61" mass="6964">MQGKGGERSTSLAEQPPEERSSPYPARSLILPIEEVPYQFPFARRMVGKGLKYWCNTNNSY</sequence>
<protein>
    <submittedName>
        <fullName evidence="2">Uncharacterized protein</fullName>
    </submittedName>
</protein>
<name>A0A8R7V144_TRIUA</name>
<keyword evidence="3" id="KW-1185">Reference proteome</keyword>
<reference evidence="3" key="1">
    <citation type="journal article" date="2013" name="Nature">
        <title>Draft genome of the wheat A-genome progenitor Triticum urartu.</title>
        <authorList>
            <person name="Ling H.Q."/>
            <person name="Zhao S."/>
            <person name="Liu D."/>
            <person name="Wang J."/>
            <person name="Sun H."/>
            <person name="Zhang C."/>
            <person name="Fan H."/>
            <person name="Li D."/>
            <person name="Dong L."/>
            <person name="Tao Y."/>
            <person name="Gao C."/>
            <person name="Wu H."/>
            <person name="Li Y."/>
            <person name="Cui Y."/>
            <person name="Guo X."/>
            <person name="Zheng S."/>
            <person name="Wang B."/>
            <person name="Yu K."/>
            <person name="Liang Q."/>
            <person name="Yang W."/>
            <person name="Lou X."/>
            <person name="Chen J."/>
            <person name="Feng M."/>
            <person name="Jian J."/>
            <person name="Zhang X."/>
            <person name="Luo G."/>
            <person name="Jiang Y."/>
            <person name="Liu J."/>
            <person name="Wang Z."/>
            <person name="Sha Y."/>
            <person name="Zhang B."/>
            <person name="Wu H."/>
            <person name="Tang D."/>
            <person name="Shen Q."/>
            <person name="Xue P."/>
            <person name="Zou S."/>
            <person name="Wang X."/>
            <person name="Liu X."/>
            <person name="Wang F."/>
            <person name="Yang Y."/>
            <person name="An X."/>
            <person name="Dong Z."/>
            <person name="Zhang K."/>
            <person name="Zhang X."/>
            <person name="Luo M.C."/>
            <person name="Dvorak J."/>
            <person name="Tong Y."/>
            <person name="Wang J."/>
            <person name="Yang H."/>
            <person name="Li Z."/>
            <person name="Wang D."/>
            <person name="Zhang A."/>
            <person name="Wang J."/>
        </authorList>
    </citation>
    <scope>NUCLEOTIDE SEQUENCE</scope>
    <source>
        <strain evidence="3">cv. G1812</strain>
    </source>
</reference>
<proteinExistence type="predicted"/>
<organism evidence="2 3">
    <name type="scientific">Triticum urartu</name>
    <name type="common">Red wild einkorn</name>
    <name type="synonym">Crithodium urartu</name>
    <dbReference type="NCBI Taxonomy" id="4572"/>
    <lineage>
        <taxon>Eukaryota</taxon>
        <taxon>Viridiplantae</taxon>
        <taxon>Streptophyta</taxon>
        <taxon>Embryophyta</taxon>
        <taxon>Tracheophyta</taxon>
        <taxon>Spermatophyta</taxon>
        <taxon>Magnoliopsida</taxon>
        <taxon>Liliopsida</taxon>
        <taxon>Poales</taxon>
        <taxon>Poaceae</taxon>
        <taxon>BOP clade</taxon>
        <taxon>Pooideae</taxon>
        <taxon>Triticodae</taxon>
        <taxon>Triticeae</taxon>
        <taxon>Triticinae</taxon>
        <taxon>Triticum</taxon>
    </lineage>
</organism>
<dbReference type="Proteomes" id="UP000015106">
    <property type="component" value="Chromosome 7"/>
</dbReference>
<dbReference type="Gramene" id="TuG1812G0700000205.01.T01">
    <property type="protein sequence ID" value="TuG1812G0700000205.01.T01"/>
    <property type="gene ID" value="TuG1812G0700000205.01"/>
</dbReference>